<accession>A0A1L5FAT9</accession>
<protein>
    <submittedName>
        <fullName evidence="1">Uncharacterized protein</fullName>
    </submittedName>
</protein>
<sequence>MKRKECNGSNNIKSLIRNSDEFMNMILDMIENDNHKSHTSSLVNISENSKEIIDPITHIFDEGDKIIIVVELPGIEEENVNLEMDGNDLSITAEGSEKHYYKKITLRHIPALENISKNYHNSIYSIEIKK</sequence>
<proteinExistence type="predicted"/>
<dbReference type="InterPro" id="IPR008978">
    <property type="entry name" value="HSP20-like_chaperone"/>
</dbReference>
<reference evidence="1 2" key="1">
    <citation type="submission" date="2016-12" db="EMBL/GenBank/DDBJ databases">
        <title>Complete genome sequence of Clostridium kluyveri JZZ isolated from the pit mud of a Chinese flavor liquor-making factory.</title>
        <authorList>
            <person name="Wang Y."/>
        </authorList>
    </citation>
    <scope>NUCLEOTIDE SEQUENCE [LARGE SCALE GENOMIC DNA]</scope>
    <source>
        <strain evidence="1 2">JZZ</strain>
    </source>
</reference>
<dbReference type="Gene3D" id="2.60.40.790">
    <property type="match status" value="1"/>
</dbReference>
<name>A0A1L5FAT9_CLOKL</name>
<dbReference type="SUPFAM" id="SSF49764">
    <property type="entry name" value="HSP20-like chaperones"/>
    <property type="match status" value="1"/>
</dbReference>
<evidence type="ECO:0000313" key="1">
    <source>
        <dbReference type="EMBL" id="APM40087.1"/>
    </source>
</evidence>
<dbReference type="Proteomes" id="UP000184604">
    <property type="component" value="Chromosome"/>
</dbReference>
<dbReference type="CDD" id="cd06464">
    <property type="entry name" value="ACD_sHsps-like"/>
    <property type="match status" value="1"/>
</dbReference>
<dbReference type="EMBL" id="CP018335">
    <property type="protein sequence ID" value="APM40087.1"/>
    <property type="molecule type" value="Genomic_DNA"/>
</dbReference>
<evidence type="ECO:0000313" key="2">
    <source>
        <dbReference type="Proteomes" id="UP000184604"/>
    </source>
</evidence>
<organism evidence="1 2">
    <name type="scientific">Clostridium kluyveri</name>
    <dbReference type="NCBI Taxonomy" id="1534"/>
    <lineage>
        <taxon>Bacteria</taxon>
        <taxon>Bacillati</taxon>
        <taxon>Bacillota</taxon>
        <taxon>Clostridia</taxon>
        <taxon>Eubacteriales</taxon>
        <taxon>Clostridiaceae</taxon>
        <taxon>Clostridium</taxon>
    </lineage>
</organism>
<gene>
    <name evidence="1" type="ORF">BS101_15740</name>
</gene>
<dbReference type="RefSeq" id="WP_073539698.1">
    <property type="nucleotide sequence ID" value="NZ_CP018335.1"/>
</dbReference>
<dbReference type="AlphaFoldDB" id="A0A1L5FAT9"/>